<evidence type="ECO:0000313" key="2">
    <source>
        <dbReference type="Proteomes" id="UP000219338"/>
    </source>
</evidence>
<keyword evidence="2" id="KW-1185">Reference proteome</keyword>
<protein>
    <submittedName>
        <fullName evidence="1">Uncharacterized protein</fullName>
    </submittedName>
</protein>
<name>A0A284R8V9_ARMOS</name>
<sequence>MSVLNRSGDAITDSSKDKIVPSPHISGLNALIAPDDAHGFISQSKLSNMTDAAISPQRLIPIFLQRGRRNVSDRAKN</sequence>
<accession>A0A284R8V9</accession>
<organism evidence="1 2">
    <name type="scientific">Armillaria ostoyae</name>
    <name type="common">Armillaria root rot fungus</name>
    <dbReference type="NCBI Taxonomy" id="47428"/>
    <lineage>
        <taxon>Eukaryota</taxon>
        <taxon>Fungi</taxon>
        <taxon>Dikarya</taxon>
        <taxon>Basidiomycota</taxon>
        <taxon>Agaricomycotina</taxon>
        <taxon>Agaricomycetes</taxon>
        <taxon>Agaricomycetidae</taxon>
        <taxon>Agaricales</taxon>
        <taxon>Marasmiineae</taxon>
        <taxon>Physalacriaceae</taxon>
        <taxon>Armillaria</taxon>
    </lineage>
</organism>
<proteinExistence type="predicted"/>
<reference evidence="2" key="1">
    <citation type="journal article" date="2017" name="Nat. Ecol. Evol.">
        <title>Genome expansion and lineage-specific genetic innovations in the forest pathogenic fungi Armillaria.</title>
        <authorList>
            <person name="Sipos G."/>
            <person name="Prasanna A.N."/>
            <person name="Walter M.C."/>
            <person name="O'Connor E."/>
            <person name="Balint B."/>
            <person name="Krizsan K."/>
            <person name="Kiss B."/>
            <person name="Hess J."/>
            <person name="Varga T."/>
            <person name="Slot J."/>
            <person name="Riley R."/>
            <person name="Boka B."/>
            <person name="Rigling D."/>
            <person name="Barry K."/>
            <person name="Lee J."/>
            <person name="Mihaltcheva S."/>
            <person name="LaButti K."/>
            <person name="Lipzen A."/>
            <person name="Waldron R."/>
            <person name="Moloney N.M."/>
            <person name="Sperisen C."/>
            <person name="Kredics L."/>
            <person name="Vagvoelgyi C."/>
            <person name="Patrignani A."/>
            <person name="Fitzpatrick D."/>
            <person name="Nagy I."/>
            <person name="Doyle S."/>
            <person name="Anderson J.B."/>
            <person name="Grigoriev I.V."/>
            <person name="Gueldener U."/>
            <person name="Muensterkoetter M."/>
            <person name="Nagy L.G."/>
        </authorList>
    </citation>
    <scope>NUCLEOTIDE SEQUENCE [LARGE SCALE GENOMIC DNA]</scope>
    <source>
        <strain evidence="2">C18/9</strain>
    </source>
</reference>
<dbReference type="AlphaFoldDB" id="A0A284R8V9"/>
<gene>
    <name evidence="1" type="ORF">ARMOST_08512</name>
</gene>
<dbReference type="Proteomes" id="UP000219338">
    <property type="component" value="Unassembled WGS sequence"/>
</dbReference>
<evidence type="ECO:0000313" key="1">
    <source>
        <dbReference type="EMBL" id="SJL05139.1"/>
    </source>
</evidence>
<dbReference type="EMBL" id="FUEG01000005">
    <property type="protein sequence ID" value="SJL05139.1"/>
    <property type="molecule type" value="Genomic_DNA"/>
</dbReference>